<dbReference type="EMBL" id="SGWQ01000004">
    <property type="protein sequence ID" value="RZS39126.1"/>
    <property type="molecule type" value="Genomic_DNA"/>
</dbReference>
<keyword evidence="3" id="KW-1185">Reference proteome</keyword>
<evidence type="ECO:0000256" key="1">
    <source>
        <dbReference type="SAM" id="MobiDB-lite"/>
    </source>
</evidence>
<evidence type="ECO:0000313" key="3">
    <source>
        <dbReference type="Proteomes" id="UP000294257"/>
    </source>
</evidence>
<protein>
    <recommendedName>
        <fullName evidence="4">HNH endonuclease</fullName>
    </recommendedName>
</protein>
<comment type="caution">
    <text evidence="2">The sequence shown here is derived from an EMBL/GenBank/DDBJ whole genome shotgun (WGS) entry which is preliminary data.</text>
</comment>
<evidence type="ECO:0008006" key="4">
    <source>
        <dbReference type="Google" id="ProtNLM"/>
    </source>
</evidence>
<reference evidence="2 3" key="1">
    <citation type="submission" date="2019-02" db="EMBL/GenBank/DDBJ databases">
        <title>Genomic Encyclopedia of Type Strains, Phase IV (KMG-IV): sequencing the most valuable type-strain genomes for metagenomic binning, comparative biology and taxonomic classification.</title>
        <authorList>
            <person name="Goeker M."/>
        </authorList>
    </citation>
    <scope>NUCLEOTIDE SEQUENCE [LARGE SCALE GENOMIC DNA]</scope>
    <source>
        <strain evidence="2 3">DSM 101727</strain>
    </source>
</reference>
<dbReference type="OrthoDB" id="3234360at2"/>
<dbReference type="CDD" id="cd00085">
    <property type="entry name" value="HNHc"/>
    <property type="match status" value="1"/>
</dbReference>
<organism evidence="2 3">
    <name type="scientific">Herbihabitans rhizosphaerae</name>
    <dbReference type="NCBI Taxonomy" id="1872711"/>
    <lineage>
        <taxon>Bacteria</taxon>
        <taxon>Bacillati</taxon>
        <taxon>Actinomycetota</taxon>
        <taxon>Actinomycetes</taxon>
        <taxon>Pseudonocardiales</taxon>
        <taxon>Pseudonocardiaceae</taxon>
        <taxon>Herbihabitans</taxon>
    </lineage>
</organism>
<dbReference type="RefSeq" id="WP_130344698.1">
    <property type="nucleotide sequence ID" value="NZ_SGWQ01000004.1"/>
</dbReference>
<dbReference type="AlphaFoldDB" id="A0A4Q7KRT8"/>
<dbReference type="InterPro" id="IPR003615">
    <property type="entry name" value="HNH_nuc"/>
</dbReference>
<accession>A0A4Q7KRT8</accession>
<evidence type="ECO:0000313" key="2">
    <source>
        <dbReference type="EMBL" id="RZS39126.1"/>
    </source>
</evidence>
<feature type="region of interest" description="Disordered" evidence="1">
    <location>
        <begin position="69"/>
        <end position="99"/>
    </location>
</feature>
<sequence>MAWDTSTRRDELPGDWNARRLAVLGRDMHQCRWRTPEGVCGLAATEVDHIRPGGDHSYSNLRALCSWHHRRKSSSEGGRAAALNRPPRRRAPERHPGDL</sequence>
<name>A0A4Q7KRT8_9PSEU</name>
<dbReference type="Proteomes" id="UP000294257">
    <property type="component" value="Unassembled WGS sequence"/>
</dbReference>
<proteinExistence type="predicted"/>
<gene>
    <name evidence="2" type="ORF">EV193_104342</name>
</gene>
<dbReference type="Gene3D" id="1.10.30.50">
    <property type="match status" value="1"/>
</dbReference>